<comment type="similarity">
    <text evidence="7">Belongs to the cytochrome P450 family.</text>
</comment>
<dbReference type="InterPro" id="IPR050651">
    <property type="entry name" value="Plant_Cytochrome_P450_Monoox"/>
</dbReference>
<dbReference type="PROSITE" id="PS00086">
    <property type="entry name" value="CYTOCHROME_P450"/>
    <property type="match status" value="1"/>
</dbReference>
<comment type="cofactor">
    <cofactor evidence="6">
        <name>heme</name>
        <dbReference type="ChEBI" id="CHEBI:30413"/>
    </cofactor>
</comment>
<comment type="caution">
    <text evidence="8">The sequence shown here is derived from an EMBL/GenBank/DDBJ whole genome shotgun (WGS) entry which is preliminary data.</text>
</comment>
<evidence type="ECO:0000313" key="9">
    <source>
        <dbReference type="Proteomes" id="UP000306102"/>
    </source>
</evidence>
<keyword evidence="9" id="KW-1185">Reference proteome</keyword>
<sequence>MEVTLFIYLPLFLSFYFLAQNFVRKLQNLPPSPFPTLPLLGHLHLLKKPIHRTLSKLSDRYGPVLLLRFGSRRVLLVASPSAAEECFTQNDIVFANRPRLLVGKHLGYNFTSMAWAPYGDHWRNLRRIASLELLSSHRLQILSHIRVNEIQSLIHRLYKDSAVNPDQAVNMKSAFFKLTFNVMTRMIAGKRYYGEGVENSEEAKRFQEIVSETGQLGAEKNVGDFFPFVRWFGIKGSEKKLIDLHEKRDKFMQDLIEQHRSNESGFGGGERKRTMIEILLSLHDTEPEYYTDENIRSLMLSGQAFRLQSLTRNGQQTPHPGDLLMGHYFGPAEGWEDFPVLLHAGTDTSVGTMEWALSYLLNNPEILRKVRIEIDNCVGQDRLIDESDLIKLPYLRCIINETLRMHPAAPLLIPHESSADCTVGGFHIPRGTMLLVNMWAIQNDPKIWVDSNKFKPERFEGLDGSRDGFMLMPFGSGRRGCPGEGLALRMVGLALGSLIQCFDWERISNEMVDMTEVGGVTAPKTQPLMAKCKPRPIIMKLLSHIGANLVP</sequence>
<evidence type="ECO:0000256" key="6">
    <source>
        <dbReference type="PIRSR" id="PIRSR602401-1"/>
    </source>
</evidence>
<dbReference type="AlphaFoldDB" id="A0A4S4D1S7"/>
<keyword evidence="5 7" id="KW-0503">Monooxygenase</keyword>
<proteinExistence type="inferred from homology"/>
<dbReference type="GO" id="GO:0005506">
    <property type="term" value="F:iron ion binding"/>
    <property type="evidence" value="ECO:0007669"/>
    <property type="project" value="InterPro"/>
</dbReference>
<accession>A0A4S4D1S7</accession>
<organism evidence="8 9">
    <name type="scientific">Camellia sinensis var. sinensis</name>
    <name type="common">China tea</name>
    <dbReference type="NCBI Taxonomy" id="542762"/>
    <lineage>
        <taxon>Eukaryota</taxon>
        <taxon>Viridiplantae</taxon>
        <taxon>Streptophyta</taxon>
        <taxon>Embryophyta</taxon>
        <taxon>Tracheophyta</taxon>
        <taxon>Spermatophyta</taxon>
        <taxon>Magnoliopsida</taxon>
        <taxon>eudicotyledons</taxon>
        <taxon>Gunneridae</taxon>
        <taxon>Pentapetalae</taxon>
        <taxon>asterids</taxon>
        <taxon>Ericales</taxon>
        <taxon>Theaceae</taxon>
        <taxon>Camellia</taxon>
    </lineage>
</organism>
<dbReference type="CDD" id="cd20653">
    <property type="entry name" value="CYP81"/>
    <property type="match status" value="1"/>
</dbReference>
<dbReference type="GO" id="GO:0016705">
    <property type="term" value="F:oxidoreductase activity, acting on paired donors, with incorporation or reduction of molecular oxygen"/>
    <property type="evidence" value="ECO:0007669"/>
    <property type="project" value="InterPro"/>
</dbReference>
<protein>
    <recommendedName>
        <fullName evidence="10">Cytochrome P450</fullName>
    </recommendedName>
</protein>
<dbReference type="PRINTS" id="PR00463">
    <property type="entry name" value="EP450I"/>
</dbReference>
<evidence type="ECO:0000256" key="2">
    <source>
        <dbReference type="ARBA" id="ARBA00022723"/>
    </source>
</evidence>
<reference evidence="8 9" key="1">
    <citation type="journal article" date="2018" name="Proc. Natl. Acad. Sci. U.S.A.">
        <title>Draft genome sequence of Camellia sinensis var. sinensis provides insights into the evolution of the tea genome and tea quality.</title>
        <authorList>
            <person name="Wei C."/>
            <person name="Yang H."/>
            <person name="Wang S."/>
            <person name="Zhao J."/>
            <person name="Liu C."/>
            <person name="Gao L."/>
            <person name="Xia E."/>
            <person name="Lu Y."/>
            <person name="Tai Y."/>
            <person name="She G."/>
            <person name="Sun J."/>
            <person name="Cao H."/>
            <person name="Tong W."/>
            <person name="Gao Q."/>
            <person name="Li Y."/>
            <person name="Deng W."/>
            <person name="Jiang X."/>
            <person name="Wang W."/>
            <person name="Chen Q."/>
            <person name="Zhang S."/>
            <person name="Li H."/>
            <person name="Wu J."/>
            <person name="Wang P."/>
            <person name="Li P."/>
            <person name="Shi C."/>
            <person name="Zheng F."/>
            <person name="Jian J."/>
            <person name="Huang B."/>
            <person name="Shan D."/>
            <person name="Shi M."/>
            <person name="Fang C."/>
            <person name="Yue Y."/>
            <person name="Li F."/>
            <person name="Li D."/>
            <person name="Wei S."/>
            <person name="Han B."/>
            <person name="Jiang C."/>
            <person name="Yin Y."/>
            <person name="Xia T."/>
            <person name="Zhang Z."/>
            <person name="Bennetzen J.L."/>
            <person name="Zhao S."/>
            <person name="Wan X."/>
        </authorList>
    </citation>
    <scope>NUCLEOTIDE SEQUENCE [LARGE SCALE GENOMIC DNA]</scope>
    <source>
        <strain evidence="9">cv. Shuchazao</strain>
        <tissue evidence="8">Leaf</tissue>
    </source>
</reference>
<name>A0A4S4D1S7_CAMSN</name>
<dbReference type="InterPro" id="IPR001128">
    <property type="entry name" value="Cyt_P450"/>
</dbReference>
<evidence type="ECO:0000256" key="3">
    <source>
        <dbReference type="ARBA" id="ARBA00023002"/>
    </source>
</evidence>
<keyword evidence="3 7" id="KW-0560">Oxidoreductase</keyword>
<gene>
    <name evidence="8" type="ORF">TEA_000535</name>
</gene>
<dbReference type="SUPFAM" id="SSF48264">
    <property type="entry name" value="Cytochrome P450"/>
    <property type="match status" value="1"/>
</dbReference>
<keyword evidence="2 6" id="KW-0479">Metal-binding</keyword>
<dbReference type="STRING" id="542762.A0A4S4D1S7"/>
<dbReference type="InterPro" id="IPR002401">
    <property type="entry name" value="Cyt_P450_E_grp-I"/>
</dbReference>
<dbReference type="GO" id="GO:0020037">
    <property type="term" value="F:heme binding"/>
    <property type="evidence" value="ECO:0007669"/>
    <property type="project" value="InterPro"/>
</dbReference>
<evidence type="ECO:0000256" key="1">
    <source>
        <dbReference type="ARBA" id="ARBA00022617"/>
    </source>
</evidence>
<evidence type="ECO:0008006" key="10">
    <source>
        <dbReference type="Google" id="ProtNLM"/>
    </source>
</evidence>
<evidence type="ECO:0000313" key="8">
    <source>
        <dbReference type="EMBL" id="THF96190.1"/>
    </source>
</evidence>
<evidence type="ECO:0000256" key="4">
    <source>
        <dbReference type="ARBA" id="ARBA00023004"/>
    </source>
</evidence>
<dbReference type="PANTHER" id="PTHR47947">
    <property type="entry name" value="CYTOCHROME P450 82C3-RELATED"/>
    <property type="match status" value="1"/>
</dbReference>
<keyword evidence="4 6" id="KW-0408">Iron</keyword>
<evidence type="ECO:0000256" key="7">
    <source>
        <dbReference type="RuleBase" id="RU000461"/>
    </source>
</evidence>
<dbReference type="Pfam" id="PF00067">
    <property type="entry name" value="p450"/>
    <property type="match status" value="2"/>
</dbReference>
<dbReference type="InterPro" id="IPR036396">
    <property type="entry name" value="Cyt_P450_sf"/>
</dbReference>
<dbReference type="GO" id="GO:0004497">
    <property type="term" value="F:monooxygenase activity"/>
    <property type="evidence" value="ECO:0007669"/>
    <property type="project" value="UniProtKB-KW"/>
</dbReference>
<dbReference type="PANTHER" id="PTHR47947:SF24">
    <property type="entry name" value="ISOFLAVONE 2'-HYDROXYLASE-LIKE"/>
    <property type="match status" value="1"/>
</dbReference>
<dbReference type="InterPro" id="IPR017972">
    <property type="entry name" value="Cyt_P450_CS"/>
</dbReference>
<dbReference type="Proteomes" id="UP000306102">
    <property type="component" value="Unassembled WGS sequence"/>
</dbReference>
<evidence type="ECO:0000256" key="5">
    <source>
        <dbReference type="ARBA" id="ARBA00023033"/>
    </source>
</evidence>
<keyword evidence="1 6" id="KW-0349">Heme</keyword>
<dbReference type="EMBL" id="SDRB02012985">
    <property type="protein sequence ID" value="THF96190.1"/>
    <property type="molecule type" value="Genomic_DNA"/>
</dbReference>
<feature type="binding site" description="axial binding residue" evidence="6">
    <location>
        <position position="481"/>
    </location>
    <ligand>
        <name>heme</name>
        <dbReference type="ChEBI" id="CHEBI:30413"/>
    </ligand>
    <ligandPart>
        <name>Fe</name>
        <dbReference type="ChEBI" id="CHEBI:18248"/>
    </ligandPart>
</feature>
<dbReference type="Gene3D" id="1.10.630.10">
    <property type="entry name" value="Cytochrome P450"/>
    <property type="match status" value="1"/>
</dbReference>
<dbReference type="PRINTS" id="PR00385">
    <property type="entry name" value="P450"/>
</dbReference>